<name>A0A6B8KDW8_9HYPH</name>
<evidence type="ECO:0000256" key="2">
    <source>
        <dbReference type="ARBA" id="ARBA00022723"/>
    </source>
</evidence>
<dbReference type="KEGG" id="mhey:H2LOC_012550"/>
<keyword evidence="7" id="KW-1185">Reference proteome</keyword>
<dbReference type="OrthoDB" id="9795032at2"/>
<dbReference type="Gene3D" id="3.40.5.90">
    <property type="entry name" value="CDGSH iron-sulfur domain, mitoNEET-type"/>
    <property type="match status" value="2"/>
</dbReference>
<reference evidence="6 7" key="1">
    <citation type="submission" date="2019-11" db="EMBL/GenBank/DDBJ databases">
        <title>The genome sequence of Methylocystis heyeri.</title>
        <authorList>
            <person name="Oshkin I.Y."/>
            <person name="Miroshnikov K."/>
            <person name="Dedysh S.N."/>
        </authorList>
    </citation>
    <scope>NUCLEOTIDE SEQUENCE [LARGE SCALE GENOMIC DNA]</scope>
    <source>
        <strain evidence="6 7">H2</strain>
    </source>
</reference>
<dbReference type="SMART" id="SM00704">
    <property type="entry name" value="ZnF_CDGSH"/>
    <property type="match status" value="2"/>
</dbReference>
<keyword evidence="4" id="KW-0411">Iron-sulfur</keyword>
<dbReference type="InterPro" id="IPR042216">
    <property type="entry name" value="MitoNEET_CISD"/>
</dbReference>
<evidence type="ECO:0000313" key="6">
    <source>
        <dbReference type="EMBL" id="QGM46456.1"/>
    </source>
</evidence>
<protein>
    <submittedName>
        <fullName evidence="6">CDGSH iron-sulfur domain-containing protein</fullName>
    </submittedName>
</protein>
<accession>A0A6B8KDW8</accession>
<dbReference type="PANTHER" id="PTHR46491">
    <property type="entry name" value="CDGSH IRON SULFUR DOMAIN PROTEIN HOMOLOG"/>
    <property type="match status" value="1"/>
</dbReference>
<keyword evidence="2" id="KW-0479">Metal-binding</keyword>
<sequence>MTERVVYMKKAMPVEVEAGKTYYWCACGRSAAQPFCDGAHQGTGIEPVAYKAEATGKAFFCGCKATQKEPLCDGSHKNL</sequence>
<dbReference type="RefSeq" id="WP_136496693.1">
    <property type="nucleotide sequence ID" value="NZ_CP046052.1"/>
</dbReference>
<organism evidence="6 7">
    <name type="scientific">Methylocystis heyeri</name>
    <dbReference type="NCBI Taxonomy" id="391905"/>
    <lineage>
        <taxon>Bacteria</taxon>
        <taxon>Pseudomonadati</taxon>
        <taxon>Pseudomonadota</taxon>
        <taxon>Alphaproteobacteria</taxon>
        <taxon>Hyphomicrobiales</taxon>
        <taxon>Methylocystaceae</taxon>
        <taxon>Methylocystis</taxon>
    </lineage>
</organism>
<proteinExistence type="predicted"/>
<dbReference type="Pfam" id="PF09360">
    <property type="entry name" value="zf-CDGSH"/>
    <property type="match status" value="1"/>
</dbReference>
<evidence type="ECO:0000259" key="5">
    <source>
        <dbReference type="SMART" id="SM00704"/>
    </source>
</evidence>
<dbReference type="AlphaFoldDB" id="A0A6B8KDW8"/>
<dbReference type="PANTHER" id="PTHR46491:SF3">
    <property type="entry name" value="CDGSH IRON-SULFUR DOMAIN-CONTAINING PROTEIN 3, MITOCHONDRIAL"/>
    <property type="match status" value="1"/>
</dbReference>
<dbReference type="GO" id="GO:0046872">
    <property type="term" value="F:metal ion binding"/>
    <property type="evidence" value="ECO:0007669"/>
    <property type="project" value="UniProtKB-KW"/>
</dbReference>
<keyword evidence="3" id="KW-0408">Iron</keyword>
<dbReference type="GO" id="GO:0005737">
    <property type="term" value="C:cytoplasm"/>
    <property type="evidence" value="ECO:0007669"/>
    <property type="project" value="UniProtKB-ARBA"/>
</dbReference>
<evidence type="ECO:0000256" key="1">
    <source>
        <dbReference type="ARBA" id="ARBA00022714"/>
    </source>
</evidence>
<evidence type="ECO:0000256" key="4">
    <source>
        <dbReference type="ARBA" id="ARBA00023014"/>
    </source>
</evidence>
<evidence type="ECO:0000256" key="3">
    <source>
        <dbReference type="ARBA" id="ARBA00023004"/>
    </source>
</evidence>
<gene>
    <name evidence="6" type="ORF">H2LOC_012550</name>
</gene>
<dbReference type="InterPro" id="IPR018967">
    <property type="entry name" value="FeS-contain_CDGSH-typ"/>
</dbReference>
<feature type="domain" description="Iron-binding zinc finger CDGSH type" evidence="5">
    <location>
        <begin position="9"/>
        <end position="46"/>
    </location>
</feature>
<evidence type="ECO:0000313" key="7">
    <source>
        <dbReference type="Proteomes" id="UP000309061"/>
    </source>
</evidence>
<keyword evidence="1" id="KW-0001">2Fe-2S</keyword>
<dbReference type="Proteomes" id="UP000309061">
    <property type="component" value="Chromosome"/>
</dbReference>
<dbReference type="InterPro" id="IPR052950">
    <property type="entry name" value="CISD"/>
</dbReference>
<feature type="domain" description="Iron-binding zinc finger CDGSH type" evidence="5">
    <location>
        <begin position="47"/>
        <end position="78"/>
    </location>
</feature>
<dbReference type="EMBL" id="CP046052">
    <property type="protein sequence ID" value="QGM46456.1"/>
    <property type="molecule type" value="Genomic_DNA"/>
</dbReference>
<dbReference type="GO" id="GO:0051537">
    <property type="term" value="F:2 iron, 2 sulfur cluster binding"/>
    <property type="evidence" value="ECO:0007669"/>
    <property type="project" value="UniProtKB-KW"/>
</dbReference>